<dbReference type="Proteomes" id="UP000694620">
    <property type="component" value="Chromosome 10"/>
</dbReference>
<evidence type="ECO:0000313" key="2">
    <source>
        <dbReference type="Proteomes" id="UP000694620"/>
    </source>
</evidence>
<organism evidence="1 2">
    <name type="scientific">Erpetoichthys calabaricus</name>
    <name type="common">Rope fish</name>
    <name type="synonym">Calamoichthys calabaricus</name>
    <dbReference type="NCBI Taxonomy" id="27687"/>
    <lineage>
        <taxon>Eukaryota</taxon>
        <taxon>Metazoa</taxon>
        <taxon>Chordata</taxon>
        <taxon>Craniata</taxon>
        <taxon>Vertebrata</taxon>
        <taxon>Euteleostomi</taxon>
        <taxon>Actinopterygii</taxon>
        <taxon>Polypteriformes</taxon>
        <taxon>Polypteridae</taxon>
        <taxon>Erpetoichthys</taxon>
    </lineage>
</organism>
<reference evidence="1" key="1">
    <citation type="submission" date="2021-06" db="EMBL/GenBank/DDBJ databases">
        <authorList>
            <consortium name="Wellcome Sanger Institute Data Sharing"/>
        </authorList>
    </citation>
    <scope>NUCLEOTIDE SEQUENCE [LARGE SCALE GENOMIC DNA]</scope>
</reference>
<reference evidence="1" key="2">
    <citation type="submission" date="2025-08" db="UniProtKB">
        <authorList>
            <consortium name="Ensembl"/>
        </authorList>
    </citation>
    <scope>IDENTIFICATION</scope>
</reference>
<name>A0A8C4T5D8_ERPCA</name>
<keyword evidence="2" id="KW-1185">Reference proteome</keyword>
<accession>A0A8C4T5D8</accession>
<sequence>MKTKNEFRKWMEVCVHSYRVFLIQRSGIGCLRHLKIVYQRFRSGFYKETAAYPNRTGSVACSS</sequence>
<proteinExistence type="predicted"/>
<evidence type="ECO:0000313" key="1">
    <source>
        <dbReference type="Ensembl" id="ENSECRP00000026665.1"/>
    </source>
</evidence>
<dbReference type="Ensembl" id="ENSECRT00000027220.1">
    <property type="protein sequence ID" value="ENSECRP00000026665.1"/>
    <property type="gene ID" value="ENSECRG00000018017.1"/>
</dbReference>
<reference evidence="1" key="3">
    <citation type="submission" date="2025-09" db="UniProtKB">
        <authorList>
            <consortium name="Ensembl"/>
        </authorList>
    </citation>
    <scope>IDENTIFICATION</scope>
</reference>
<protein>
    <submittedName>
        <fullName evidence="1">Uncharacterized protein</fullName>
    </submittedName>
</protein>
<dbReference type="AlphaFoldDB" id="A0A8C4T5D8"/>